<protein>
    <recommendedName>
        <fullName evidence="4">Lysine exporter LysO family protein</fullName>
    </recommendedName>
</protein>
<dbReference type="STRING" id="1838280.A6M21_01715"/>
<feature type="transmembrane region" description="Helical" evidence="1">
    <location>
        <begin position="31"/>
        <end position="49"/>
    </location>
</feature>
<dbReference type="EMBL" id="LYVF01000002">
    <property type="protein sequence ID" value="OAT87040.1"/>
    <property type="molecule type" value="Genomic_DNA"/>
</dbReference>
<dbReference type="Proteomes" id="UP000078532">
    <property type="component" value="Unassembled WGS sequence"/>
</dbReference>
<dbReference type="InterPro" id="IPR005642">
    <property type="entry name" value="LysO"/>
</dbReference>
<dbReference type="Pfam" id="PF03956">
    <property type="entry name" value="Lys_export"/>
    <property type="match status" value="1"/>
</dbReference>
<keyword evidence="1" id="KW-1133">Transmembrane helix</keyword>
<evidence type="ECO:0000313" key="3">
    <source>
        <dbReference type="Proteomes" id="UP000078532"/>
    </source>
</evidence>
<gene>
    <name evidence="2" type="ORF">A6M21_01715</name>
</gene>
<keyword evidence="1" id="KW-0472">Membrane</keyword>
<feature type="transmembrane region" description="Helical" evidence="1">
    <location>
        <begin position="61"/>
        <end position="86"/>
    </location>
</feature>
<organism evidence="2 3">
    <name type="scientific">Desulfotomaculum copahuensis</name>
    <dbReference type="NCBI Taxonomy" id="1838280"/>
    <lineage>
        <taxon>Bacteria</taxon>
        <taxon>Bacillati</taxon>
        <taxon>Bacillota</taxon>
        <taxon>Clostridia</taxon>
        <taxon>Eubacteriales</taxon>
        <taxon>Desulfotomaculaceae</taxon>
        <taxon>Desulfotomaculum</taxon>
    </lineage>
</organism>
<accession>A0A1B7LKH5</accession>
<proteinExistence type="predicted"/>
<evidence type="ECO:0008006" key="4">
    <source>
        <dbReference type="Google" id="ProtNLM"/>
    </source>
</evidence>
<keyword evidence="1" id="KW-0812">Transmembrane</keyword>
<evidence type="ECO:0000256" key="1">
    <source>
        <dbReference type="SAM" id="Phobius"/>
    </source>
</evidence>
<sequence>MSLLLFFLLTGVAVGYIRPLPAGGAKINQRIILAGLFVLLASMGAQLGANKMLLRHLDQMGLQALVLAGASVAGSVLLVQAAHLLYNRRRTARTAKTAGTAGKTVLSGGEEDGQ</sequence>
<dbReference type="GO" id="GO:0015661">
    <property type="term" value="F:L-lysine efflux transmembrane transporter activity"/>
    <property type="evidence" value="ECO:0007669"/>
    <property type="project" value="InterPro"/>
</dbReference>
<name>A0A1B7LKH5_9FIRM</name>
<dbReference type="RefSeq" id="WP_066665753.1">
    <property type="nucleotide sequence ID" value="NZ_LYVF01000002.1"/>
</dbReference>
<comment type="caution">
    <text evidence="2">The sequence shown here is derived from an EMBL/GenBank/DDBJ whole genome shotgun (WGS) entry which is preliminary data.</text>
</comment>
<reference evidence="2 3" key="1">
    <citation type="submission" date="2016-04" db="EMBL/GenBank/DDBJ databases">
        <authorList>
            <person name="Evans L.H."/>
            <person name="Alamgir A."/>
            <person name="Owens N."/>
            <person name="Weber N.D."/>
            <person name="Virtaneva K."/>
            <person name="Barbian K."/>
            <person name="Babar A."/>
            <person name="Rosenke K."/>
        </authorList>
    </citation>
    <scope>NUCLEOTIDE SEQUENCE [LARGE SCALE GENOMIC DNA]</scope>
    <source>
        <strain evidence="2 3">LMa1</strain>
    </source>
</reference>
<dbReference type="AlphaFoldDB" id="A0A1B7LKH5"/>
<keyword evidence="3" id="KW-1185">Reference proteome</keyword>
<evidence type="ECO:0000313" key="2">
    <source>
        <dbReference type="EMBL" id="OAT87040.1"/>
    </source>
</evidence>